<dbReference type="Proteomes" id="UP000063147">
    <property type="component" value="Chromosome"/>
</dbReference>
<keyword evidence="1" id="KW-0472">Membrane</keyword>
<evidence type="ECO:0000313" key="4">
    <source>
        <dbReference type="Proteomes" id="UP000063147"/>
    </source>
</evidence>
<feature type="transmembrane region" description="Helical" evidence="1">
    <location>
        <begin position="16"/>
        <end position="34"/>
    </location>
</feature>
<dbReference type="PATRIC" id="fig|76859.3.peg.949"/>
<dbReference type="EMBL" id="NJGJ01000001">
    <property type="protein sequence ID" value="PGH25505.1"/>
    <property type="molecule type" value="Genomic_DNA"/>
</dbReference>
<keyword evidence="1" id="KW-1133">Transmembrane helix</keyword>
<feature type="transmembrane region" description="Helical" evidence="1">
    <location>
        <begin position="40"/>
        <end position="63"/>
    </location>
</feature>
<accession>A0A0M3US00</accession>
<evidence type="ECO:0000313" key="3">
    <source>
        <dbReference type="EMBL" id="PGH25505.1"/>
    </source>
</evidence>
<protein>
    <submittedName>
        <fullName evidence="2">HrgC protein</fullName>
    </submittedName>
</protein>
<dbReference type="EMBL" id="CP012713">
    <property type="protein sequence ID" value="ALF17509.1"/>
    <property type="molecule type" value="Genomic_DNA"/>
</dbReference>
<evidence type="ECO:0000256" key="1">
    <source>
        <dbReference type="SAM" id="Phobius"/>
    </source>
</evidence>
<evidence type="ECO:0000313" key="2">
    <source>
        <dbReference type="EMBL" id="ALF17509.1"/>
    </source>
</evidence>
<dbReference type="OrthoDB" id="88178at2"/>
<keyword evidence="1" id="KW-0812">Transmembrane</keyword>
<sequence length="95" mass="11190">MAKIIMLEKNGVQKQGFVGFSWTMLFFGFFVPLFRGDFKWLLITLILMFLSFGLAQFILCFLYNKFYTINLLEQGYKPADDYSENILNMKGIYRA</sequence>
<evidence type="ECO:0000313" key="5">
    <source>
        <dbReference type="Proteomes" id="UP000226179"/>
    </source>
</evidence>
<dbReference type="Proteomes" id="UP000226179">
    <property type="component" value="Unassembled WGS sequence"/>
</dbReference>
<organism evidence="2">
    <name type="scientific">Fusobacterium animalis</name>
    <dbReference type="NCBI Taxonomy" id="76859"/>
    <lineage>
        <taxon>Bacteria</taxon>
        <taxon>Fusobacteriati</taxon>
        <taxon>Fusobacteriota</taxon>
        <taxon>Fusobacteriia</taxon>
        <taxon>Fusobacteriales</taxon>
        <taxon>Fusobacteriaceae</taxon>
        <taxon>Fusobacterium</taxon>
    </lineage>
</organism>
<reference evidence="2 4" key="1">
    <citation type="submission" date="2015-09" db="EMBL/GenBank/DDBJ databases">
        <authorList>
            <person name="Jackson K.R."/>
            <person name="Lunt B.L."/>
            <person name="Fisher J.N.B."/>
            <person name="Gardner A.V."/>
            <person name="Bailey M.E."/>
            <person name="Deus L.M."/>
            <person name="Earl A.S."/>
            <person name="Gibby P.D."/>
            <person name="Hartmann K.A."/>
            <person name="Liu J.E."/>
            <person name="Manci A.M."/>
            <person name="Nielsen D.A."/>
            <person name="Solomon M.B."/>
            <person name="Breakwell D.P."/>
            <person name="Burnett S.H."/>
            <person name="Grose J.H."/>
        </authorList>
    </citation>
    <scope>NUCLEOTIDE SEQUENCE [LARGE SCALE GENOMIC DNA]</scope>
    <source>
        <strain evidence="2 4">KCOM 1279</strain>
    </source>
</reference>
<name>A0A0M3US00_9FUSO</name>
<reference evidence="3 5" key="2">
    <citation type="submission" date="2017-06" db="EMBL/GenBank/DDBJ databases">
        <title>Draft genome sequence of Fusobacterium nucleatum subsp. animalis KCOM 1280 (=ChDC F318).</title>
        <authorList>
            <person name="Kook J.-K."/>
            <person name="Park S.-N."/>
            <person name="Lim Y.K."/>
            <person name="Roh H."/>
        </authorList>
    </citation>
    <scope>NUCLEOTIDE SEQUENCE [LARGE SCALE GENOMIC DNA]</scope>
    <source>
        <strain evidence="3">KCOM 1280</strain>
        <strain evidence="5">KCOM 1280 ( ChDC F318)</strain>
    </source>
</reference>
<dbReference type="RefSeq" id="WP_005911135.1">
    <property type="nucleotide sequence ID" value="NZ_CP012713.1"/>
</dbReference>
<proteinExistence type="predicted"/>
<dbReference type="AlphaFoldDB" id="A0A0M3US00"/>
<gene>
    <name evidence="3" type="ORF">RN90_09065</name>
    <name evidence="2" type="ORF">RN98_04760</name>
</gene>